<proteinExistence type="predicted"/>
<reference evidence="1 2" key="1">
    <citation type="submission" date="2020-08" db="EMBL/GenBank/DDBJ databases">
        <title>Sequencing the genomes of 1000 actinobacteria strains.</title>
        <authorList>
            <person name="Klenk H.-P."/>
        </authorList>
    </citation>
    <scope>NUCLEOTIDE SEQUENCE [LARGE SCALE GENOMIC DNA]</scope>
    <source>
        <strain evidence="1 2">DSM 45584</strain>
    </source>
</reference>
<organism evidence="1 2">
    <name type="scientific">Saccharopolyspora phatthalungensis</name>
    <dbReference type="NCBI Taxonomy" id="664693"/>
    <lineage>
        <taxon>Bacteria</taxon>
        <taxon>Bacillati</taxon>
        <taxon>Actinomycetota</taxon>
        <taxon>Actinomycetes</taxon>
        <taxon>Pseudonocardiales</taxon>
        <taxon>Pseudonocardiaceae</taxon>
        <taxon>Saccharopolyspora</taxon>
    </lineage>
</organism>
<dbReference type="Proteomes" id="UP000584374">
    <property type="component" value="Unassembled WGS sequence"/>
</dbReference>
<evidence type="ECO:0000313" key="1">
    <source>
        <dbReference type="EMBL" id="MBB5154950.1"/>
    </source>
</evidence>
<dbReference type="RefSeq" id="WP_184726378.1">
    <property type="nucleotide sequence ID" value="NZ_JACHIW010000001.1"/>
</dbReference>
<dbReference type="EMBL" id="JACHIW010000001">
    <property type="protein sequence ID" value="MBB5154950.1"/>
    <property type="molecule type" value="Genomic_DNA"/>
</dbReference>
<accession>A0A840Q4Y1</accession>
<protein>
    <recommendedName>
        <fullName evidence="3">Tail protein</fullName>
    </recommendedName>
</protein>
<name>A0A840Q4Y1_9PSEU</name>
<keyword evidence="2" id="KW-1185">Reference proteome</keyword>
<comment type="caution">
    <text evidence="1">The sequence shown here is derived from an EMBL/GenBank/DDBJ whole genome shotgun (WGS) entry which is preliminary data.</text>
</comment>
<evidence type="ECO:0000313" key="2">
    <source>
        <dbReference type="Proteomes" id="UP000584374"/>
    </source>
</evidence>
<dbReference type="AlphaFoldDB" id="A0A840Q4Y1"/>
<sequence length="315" mass="33312">MPQGAHVWTLDWLTLHPDGDYRDASGVQWILTKEQGFWSSPATNASLSPRLARHGAYRSPGWKKQRTISLTGRAYADDYAVLRQAESNVLGLLSDPMKPATLTCYSEIGALCCEVYLDDEILCTPLDVISEPGIEFSVQVVAPDPAKYAVEQQVMSSGLPRDAGDGLDFSQIIAGDTNQGLFFGWGADDDGLTFGTSNASGFMLLTNRGTAPTTPVYTLYGPLTNPTLTAGTASMRYNAVLAAGEYVVIDPAAPSVLLGGTAGRRQLLSPAQFGAFAVPPASPTGEPGVLSVGLTHTGAVTDSGYVTAVVRSAWF</sequence>
<gene>
    <name evidence="1" type="ORF">BJ970_002484</name>
</gene>
<evidence type="ECO:0008006" key="3">
    <source>
        <dbReference type="Google" id="ProtNLM"/>
    </source>
</evidence>